<sequence>MALGVEFVEMGWDLSLRTQSRRALTMTSVWLQEEGEGEWGDNRVGRQILGHKGKLDPILDDVSIGEEGKKRGRGRLKICRLRKSLIPWR</sequence>
<reference evidence="1 2" key="1">
    <citation type="submission" date="2015-01" db="EMBL/GenBank/DDBJ databases">
        <title>Genome of allotetraploid Gossypium barbadense reveals genomic plasticity and fiber elongation in cotton evolution.</title>
        <authorList>
            <person name="Chen X."/>
            <person name="Liu X."/>
            <person name="Zhao B."/>
            <person name="Zheng H."/>
            <person name="Hu Y."/>
            <person name="Lu G."/>
            <person name="Yang C."/>
            <person name="Chen J."/>
            <person name="Shan C."/>
            <person name="Zhang L."/>
            <person name="Zhou Y."/>
            <person name="Wang L."/>
            <person name="Guo W."/>
            <person name="Bai Y."/>
            <person name="Ruan J."/>
            <person name="Shangguan X."/>
            <person name="Mao Y."/>
            <person name="Jiang J."/>
            <person name="Zhu Y."/>
            <person name="Lei J."/>
            <person name="Kang H."/>
            <person name="Chen S."/>
            <person name="He X."/>
            <person name="Wang R."/>
            <person name="Wang Y."/>
            <person name="Chen J."/>
            <person name="Wang L."/>
            <person name="Yu S."/>
            <person name="Wang B."/>
            <person name="Wei J."/>
            <person name="Song S."/>
            <person name="Lu X."/>
            <person name="Gao Z."/>
            <person name="Gu W."/>
            <person name="Deng X."/>
            <person name="Ma D."/>
            <person name="Wang S."/>
            <person name="Liang W."/>
            <person name="Fang L."/>
            <person name="Cai C."/>
            <person name="Zhu X."/>
            <person name="Zhou B."/>
            <person name="Zhang Y."/>
            <person name="Chen Z."/>
            <person name="Xu S."/>
            <person name="Zhu R."/>
            <person name="Wang S."/>
            <person name="Zhang T."/>
            <person name="Zhao G."/>
        </authorList>
    </citation>
    <scope>NUCLEOTIDE SEQUENCE [LARGE SCALE GENOMIC DNA]</scope>
    <source>
        <strain evidence="2">cv. Xinhai21</strain>
        <tissue evidence="1">Leaf</tissue>
    </source>
</reference>
<accession>A0A2P5X124</accession>
<dbReference type="Proteomes" id="UP000239757">
    <property type="component" value="Unassembled WGS sequence"/>
</dbReference>
<evidence type="ECO:0000313" key="2">
    <source>
        <dbReference type="Proteomes" id="UP000239757"/>
    </source>
</evidence>
<protein>
    <submittedName>
        <fullName evidence="1">Uncharacterized protein</fullName>
    </submittedName>
</protein>
<gene>
    <name evidence="1" type="ORF">GOBAR_AA23613</name>
</gene>
<dbReference type="OrthoDB" id="1750221at2759"/>
<organism evidence="1 2">
    <name type="scientific">Gossypium barbadense</name>
    <name type="common">Sea Island cotton</name>
    <name type="synonym">Hibiscus barbadensis</name>
    <dbReference type="NCBI Taxonomy" id="3634"/>
    <lineage>
        <taxon>Eukaryota</taxon>
        <taxon>Viridiplantae</taxon>
        <taxon>Streptophyta</taxon>
        <taxon>Embryophyta</taxon>
        <taxon>Tracheophyta</taxon>
        <taxon>Spermatophyta</taxon>
        <taxon>Magnoliopsida</taxon>
        <taxon>eudicotyledons</taxon>
        <taxon>Gunneridae</taxon>
        <taxon>Pentapetalae</taxon>
        <taxon>rosids</taxon>
        <taxon>malvids</taxon>
        <taxon>Malvales</taxon>
        <taxon>Malvaceae</taxon>
        <taxon>Malvoideae</taxon>
        <taxon>Gossypium</taxon>
    </lineage>
</organism>
<dbReference type="AlphaFoldDB" id="A0A2P5X124"/>
<name>A0A2P5X124_GOSBA</name>
<dbReference type="EMBL" id="KZ665939">
    <property type="protein sequence ID" value="PPR97048.1"/>
    <property type="molecule type" value="Genomic_DNA"/>
</dbReference>
<proteinExistence type="predicted"/>
<evidence type="ECO:0000313" key="1">
    <source>
        <dbReference type="EMBL" id="PPR97048.1"/>
    </source>
</evidence>